<dbReference type="AlphaFoldDB" id="A0AA85J9R3"/>
<evidence type="ECO:0000313" key="16">
    <source>
        <dbReference type="WBParaSite" id="TREG1_140050.1"/>
    </source>
</evidence>
<feature type="compositionally biased region" description="Polar residues" evidence="13">
    <location>
        <begin position="390"/>
        <end position="436"/>
    </location>
</feature>
<keyword evidence="12" id="KW-0539">Nucleus</keyword>
<accession>A0AA85J9R3</accession>
<feature type="region of interest" description="Disordered" evidence="13">
    <location>
        <begin position="1"/>
        <end position="76"/>
    </location>
</feature>
<evidence type="ECO:0000256" key="12">
    <source>
        <dbReference type="ARBA" id="ARBA00023242"/>
    </source>
</evidence>
<dbReference type="InterPro" id="IPR018545">
    <property type="entry name" value="Btz_dom"/>
</dbReference>
<evidence type="ECO:0000256" key="8">
    <source>
        <dbReference type="ARBA" id="ARBA00022845"/>
    </source>
</evidence>
<feature type="compositionally biased region" description="Basic and acidic residues" evidence="13">
    <location>
        <begin position="336"/>
        <end position="345"/>
    </location>
</feature>
<dbReference type="GO" id="GO:0003729">
    <property type="term" value="F:mRNA binding"/>
    <property type="evidence" value="ECO:0007669"/>
    <property type="project" value="InterPro"/>
</dbReference>
<reference evidence="15" key="1">
    <citation type="submission" date="2022-06" db="EMBL/GenBank/DDBJ databases">
        <authorList>
            <person name="Berger JAMES D."/>
            <person name="Berger JAMES D."/>
        </authorList>
    </citation>
    <scope>NUCLEOTIDE SEQUENCE [LARGE SCALE GENOMIC DNA]</scope>
</reference>
<evidence type="ECO:0000256" key="7">
    <source>
        <dbReference type="ARBA" id="ARBA00022816"/>
    </source>
</evidence>
<feature type="compositionally biased region" description="Basic residues" evidence="13">
    <location>
        <begin position="1"/>
        <end position="14"/>
    </location>
</feature>
<keyword evidence="15" id="KW-1185">Reference proteome</keyword>
<keyword evidence="8" id="KW-0810">Translation regulation</keyword>
<evidence type="ECO:0000256" key="11">
    <source>
        <dbReference type="ARBA" id="ARBA00023187"/>
    </source>
</evidence>
<dbReference type="Pfam" id="PF09405">
    <property type="entry name" value="Btz"/>
    <property type="match status" value="1"/>
</dbReference>
<proteinExistence type="inferred from homology"/>
<feature type="region of interest" description="Disordered" evidence="13">
    <location>
        <begin position="388"/>
        <end position="445"/>
    </location>
</feature>
<dbReference type="GO" id="GO:0006397">
    <property type="term" value="P:mRNA processing"/>
    <property type="evidence" value="ECO:0007669"/>
    <property type="project" value="UniProtKB-KW"/>
</dbReference>
<dbReference type="GO" id="GO:0000184">
    <property type="term" value="P:nuclear-transcribed mRNA catabolic process, nonsense-mediated decay"/>
    <property type="evidence" value="ECO:0007669"/>
    <property type="project" value="UniProtKB-KW"/>
</dbReference>
<evidence type="ECO:0000256" key="13">
    <source>
        <dbReference type="SAM" id="MobiDB-lite"/>
    </source>
</evidence>
<keyword evidence="11" id="KW-0508">mRNA splicing</keyword>
<evidence type="ECO:0000256" key="10">
    <source>
        <dbReference type="ARBA" id="ARBA00023161"/>
    </source>
</evidence>
<feature type="region of interest" description="Disordered" evidence="13">
    <location>
        <begin position="228"/>
        <end position="253"/>
    </location>
</feature>
<dbReference type="GO" id="GO:0008380">
    <property type="term" value="P:RNA splicing"/>
    <property type="evidence" value="ECO:0007669"/>
    <property type="project" value="UniProtKB-KW"/>
</dbReference>
<name>A0AA85J9R3_TRIRE</name>
<reference evidence="16" key="2">
    <citation type="submission" date="2023-11" db="UniProtKB">
        <authorList>
            <consortium name="WormBaseParasite"/>
        </authorList>
    </citation>
    <scope>IDENTIFICATION</scope>
</reference>
<protein>
    <recommendedName>
        <fullName evidence="14">Btz domain-containing protein</fullName>
    </recommendedName>
</protein>
<feature type="region of interest" description="Disordered" evidence="13">
    <location>
        <begin position="271"/>
        <end position="345"/>
    </location>
</feature>
<evidence type="ECO:0000256" key="3">
    <source>
        <dbReference type="ARBA" id="ARBA00009548"/>
    </source>
</evidence>
<evidence type="ECO:0000256" key="2">
    <source>
        <dbReference type="ARBA" id="ARBA00004496"/>
    </source>
</evidence>
<keyword evidence="6" id="KW-0507">mRNA processing</keyword>
<dbReference type="GO" id="GO:0005737">
    <property type="term" value="C:cytoplasm"/>
    <property type="evidence" value="ECO:0007669"/>
    <property type="project" value="UniProtKB-SubCell"/>
</dbReference>
<keyword evidence="5" id="KW-0963">Cytoplasm</keyword>
<dbReference type="GO" id="GO:0051028">
    <property type="term" value="P:mRNA transport"/>
    <property type="evidence" value="ECO:0007669"/>
    <property type="project" value="UniProtKB-KW"/>
</dbReference>
<dbReference type="GO" id="GO:0006417">
    <property type="term" value="P:regulation of translation"/>
    <property type="evidence" value="ECO:0007669"/>
    <property type="project" value="UniProtKB-KW"/>
</dbReference>
<evidence type="ECO:0000256" key="9">
    <source>
        <dbReference type="ARBA" id="ARBA00022884"/>
    </source>
</evidence>
<feature type="compositionally biased region" description="Basic and acidic residues" evidence="13">
    <location>
        <begin position="236"/>
        <end position="250"/>
    </location>
</feature>
<organism evidence="15 16">
    <name type="scientific">Trichobilharzia regenti</name>
    <name type="common">Nasal bird schistosome</name>
    <dbReference type="NCBI Taxonomy" id="157069"/>
    <lineage>
        <taxon>Eukaryota</taxon>
        <taxon>Metazoa</taxon>
        <taxon>Spiralia</taxon>
        <taxon>Lophotrochozoa</taxon>
        <taxon>Platyhelminthes</taxon>
        <taxon>Trematoda</taxon>
        <taxon>Digenea</taxon>
        <taxon>Strigeidida</taxon>
        <taxon>Schistosomatoidea</taxon>
        <taxon>Schistosomatidae</taxon>
        <taxon>Trichobilharzia</taxon>
    </lineage>
</organism>
<evidence type="ECO:0000259" key="14">
    <source>
        <dbReference type="Pfam" id="PF09405"/>
    </source>
</evidence>
<evidence type="ECO:0000313" key="15">
    <source>
        <dbReference type="Proteomes" id="UP000050795"/>
    </source>
</evidence>
<feature type="domain" description="Btz" evidence="14">
    <location>
        <begin position="264"/>
        <end position="360"/>
    </location>
</feature>
<keyword evidence="7" id="KW-0509">mRNA transport</keyword>
<feature type="compositionally biased region" description="Basic and acidic residues" evidence="13">
    <location>
        <begin position="42"/>
        <end position="57"/>
    </location>
</feature>
<feature type="compositionally biased region" description="Basic and acidic residues" evidence="13">
    <location>
        <begin position="289"/>
        <end position="299"/>
    </location>
</feature>
<comment type="similarity">
    <text evidence="3">Belongs to the CASC3 family.</text>
</comment>
<dbReference type="Proteomes" id="UP000050795">
    <property type="component" value="Unassembled WGS sequence"/>
</dbReference>
<dbReference type="WBParaSite" id="TREG1_140050.1">
    <property type="protein sequence ID" value="TREG1_140050.1"/>
    <property type="gene ID" value="TREG1_140050"/>
</dbReference>
<evidence type="ECO:0000256" key="4">
    <source>
        <dbReference type="ARBA" id="ARBA00022448"/>
    </source>
</evidence>
<keyword evidence="4" id="KW-0813">Transport</keyword>
<keyword evidence="10" id="KW-0866">Nonsense-mediated mRNA decay</keyword>
<evidence type="ECO:0000256" key="1">
    <source>
        <dbReference type="ARBA" id="ARBA00004123"/>
    </source>
</evidence>
<evidence type="ECO:0000256" key="6">
    <source>
        <dbReference type="ARBA" id="ARBA00022664"/>
    </source>
</evidence>
<dbReference type="GO" id="GO:0035145">
    <property type="term" value="C:exon-exon junction complex"/>
    <property type="evidence" value="ECO:0007669"/>
    <property type="project" value="InterPro"/>
</dbReference>
<keyword evidence="9" id="KW-0694">RNA-binding</keyword>
<comment type="subcellular location">
    <subcellularLocation>
        <location evidence="2">Cytoplasm</location>
    </subcellularLocation>
    <subcellularLocation>
        <location evidence="1">Nucleus</location>
    </subcellularLocation>
</comment>
<evidence type="ECO:0000256" key="5">
    <source>
        <dbReference type="ARBA" id="ARBA00022490"/>
    </source>
</evidence>
<sequence length="462" mass="52900">MISRKRSYTSRSRSKSSGFGSPRRKHRSRSKERYAPYSSMWERSRERSHSKKFDCSPRRSVSPAEQKSRFSRLKKPEIQSSINPITDFQTGGVRSTTRRSHSPITLTERFTRLTNSGTAVYNKCRYGRFGDNHRLPHLILTNNTKLPPATLMRQAKEISIVIERTFPVDVNLSTLEKSGTFDVPISEVKIPRRPNEGHKAIFDLPGIKFYNTVADEALIYKRLSDTISSASSRKPNHSETKRESEYHDISHFTGPGRFYGSRVDERLMDSKRTYPLDPSETPRGQSYYLHDDRADDGYGTRRRLNNSRSERLYSSSYQRDRRSRRPSPSPTRSRPSRSDLTSKKWLHDKFEEIEKDNSSQKPVPMPVPAPKPILWSTIGKEINGKKTVLSDDQNYSPNSAANQSPITDSNDNPIGSPVTKAQTDVSNTQVNSNTKVSNKDDQYNSEVIHLDVDQVFDESMEQ</sequence>